<protein>
    <recommendedName>
        <fullName evidence="1">UBA domain-containing protein</fullName>
    </recommendedName>
</protein>
<dbReference type="Proteomes" id="UP001153069">
    <property type="component" value="Unassembled WGS sequence"/>
</dbReference>
<dbReference type="PROSITE" id="PS50030">
    <property type="entry name" value="UBA"/>
    <property type="match status" value="1"/>
</dbReference>
<comment type="caution">
    <text evidence="2">The sequence shown here is derived from an EMBL/GenBank/DDBJ whole genome shotgun (WGS) entry which is preliminary data.</text>
</comment>
<reference evidence="2" key="1">
    <citation type="submission" date="2020-06" db="EMBL/GenBank/DDBJ databases">
        <authorList>
            <consortium name="Plant Systems Biology data submission"/>
        </authorList>
    </citation>
    <scope>NUCLEOTIDE SEQUENCE</scope>
    <source>
        <strain evidence="2">D6</strain>
    </source>
</reference>
<dbReference type="Pfam" id="PF00627">
    <property type="entry name" value="UBA"/>
    <property type="match status" value="1"/>
</dbReference>
<dbReference type="EMBL" id="CAICTM010000175">
    <property type="protein sequence ID" value="CAB9503769.1"/>
    <property type="molecule type" value="Genomic_DNA"/>
</dbReference>
<dbReference type="OrthoDB" id="361536at2759"/>
<accession>A0A9N8DJH6</accession>
<dbReference type="InterPro" id="IPR009060">
    <property type="entry name" value="UBA-like_sf"/>
</dbReference>
<evidence type="ECO:0000313" key="2">
    <source>
        <dbReference type="EMBL" id="CAB9503769.1"/>
    </source>
</evidence>
<gene>
    <name evidence="2" type="ORF">SEMRO_176_G077240.1</name>
</gene>
<dbReference type="FunFam" id="1.10.8.10:FF:000003">
    <property type="entry name" value="UV excision repair protein RAD23 homolog"/>
    <property type="match status" value="1"/>
</dbReference>
<feature type="domain" description="UBA" evidence="1">
    <location>
        <begin position="2"/>
        <end position="42"/>
    </location>
</feature>
<evidence type="ECO:0000313" key="3">
    <source>
        <dbReference type="Proteomes" id="UP001153069"/>
    </source>
</evidence>
<dbReference type="SUPFAM" id="SSF46934">
    <property type="entry name" value="UBA-like"/>
    <property type="match status" value="1"/>
</dbReference>
<evidence type="ECO:0000259" key="1">
    <source>
        <dbReference type="PROSITE" id="PS50030"/>
    </source>
</evidence>
<organism evidence="2 3">
    <name type="scientific">Seminavis robusta</name>
    <dbReference type="NCBI Taxonomy" id="568900"/>
    <lineage>
        <taxon>Eukaryota</taxon>
        <taxon>Sar</taxon>
        <taxon>Stramenopiles</taxon>
        <taxon>Ochrophyta</taxon>
        <taxon>Bacillariophyta</taxon>
        <taxon>Bacillariophyceae</taxon>
        <taxon>Bacillariophycidae</taxon>
        <taxon>Naviculales</taxon>
        <taxon>Naviculaceae</taxon>
        <taxon>Seminavis</taxon>
    </lineage>
</organism>
<dbReference type="InterPro" id="IPR015940">
    <property type="entry name" value="UBA"/>
</dbReference>
<dbReference type="CDD" id="cd14291">
    <property type="entry name" value="UBA1_NUB1_like"/>
    <property type="match status" value="1"/>
</dbReference>
<name>A0A9N8DJH6_9STRA</name>
<proteinExistence type="predicted"/>
<sequence length="283" mass="29803">MSSSDQNVSMLMEMGFESSRAEEALRVCDGNMERAVEFLFSGGTSGGAATMASSTGGGGVGSSEDVVASLSQYSVDNGRSACTCIALTAARNFLQNPSAAIQAQFLVDAIQQGVSNYQQLCNNNSSGGVEHKSAEEVLQAAASSTNTNPFAQLKMTAGGIRQGILSNTNTRSDMGLYTLLSACRQEAPSDAWLAVLITKTPETVLAILPPPSTQPQKYLVIDSHPRPGVVQGNGAYARIMSTLDDLVAHLSTILPATELGPDIPEMMAMMYNSFDLYPLLLST</sequence>
<dbReference type="AlphaFoldDB" id="A0A9N8DJH6"/>
<dbReference type="SMART" id="SM00165">
    <property type="entry name" value="UBA"/>
    <property type="match status" value="1"/>
</dbReference>
<dbReference type="Gene3D" id="1.10.8.10">
    <property type="entry name" value="DNA helicase RuvA subunit, C-terminal domain"/>
    <property type="match status" value="1"/>
</dbReference>
<keyword evidence="3" id="KW-1185">Reference proteome</keyword>